<evidence type="ECO:0000313" key="2">
    <source>
        <dbReference type="EMBL" id="TXG51639.1"/>
    </source>
</evidence>
<dbReference type="OrthoDB" id="10517169at2759"/>
<comment type="caution">
    <text evidence="2">The sequence shown here is derived from an EMBL/GenBank/DDBJ whole genome shotgun (WGS) entry which is preliminary data.</text>
</comment>
<accession>A0A5C7H4I9</accession>
<dbReference type="Proteomes" id="UP000323000">
    <property type="component" value="Chromosome 11"/>
</dbReference>
<evidence type="ECO:0000313" key="3">
    <source>
        <dbReference type="Proteomes" id="UP000323000"/>
    </source>
</evidence>
<sequence>MLAGEVFGFDEARLGGGGAVLVNDRFELVVGLSGRVRKKVGVLADIDDLDNGMEIVNLLANEEFNKETVDMKVNLKRMNMRSLWMYWTWKIHMLLDKVSKKRKALNSKKLQGLSMRKKSKLASAEESVDLEDVENDVHVVKSGNSHRVHKKNHVKKDKSSDV</sequence>
<dbReference type="EMBL" id="VAHF01000011">
    <property type="protein sequence ID" value="TXG51639.1"/>
    <property type="molecule type" value="Genomic_DNA"/>
</dbReference>
<reference evidence="3" key="1">
    <citation type="journal article" date="2019" name="Gigascience">
        <title>De novo genome assembly of the endangered Acer yangbiense, a plant species with extremely small populations endemic to Yunnan Province, China.</title>
        <authorList>
            <person name="Yang J."/>
            <person name="Wariss H.M."/>
            <person name="Tao L."/>
            <person name="Zhang R."/>
            <person name="Yun Q."/>
            <person name="Hollingsworth P."/>
            <person name="Dao Z."/>
            <person name="Luo G."/>
            <person name="Guo H."/>
            <person name="Ma Y."/>
            <person name="Sun W."/>
        </authorList>
    </citation>
    <scope>NUCLEOTIDE SEQUENCE [LARGE SCALE GENOMIC DNA]</scope>
    <source>
        <strain evidence="3">cv. Malutang</strain>
    </source>
</reference>
<feature type="compositionally biased region" description="Basic residues" evidence="1">
    <location>
        <begin position="144"/>
        <end position="156"/>
    </location>
</feature>
<name>A0A5C7H4I9_9ROSI</name>
<organism evidence="2 3">
    <name type="scientific">Acer yangbiense</name>
    <dbReference type="NCBI Taxonomy" id="1000413"/>
    <lineage>
        <taxon>Eukaryota</taxon>
        <taxon>Viridiplantae</taxon>
        <taxon>Streptophyta</taxon>
        <taxon>Embryophyta</taxon>
        <taxon>Tracheophyta</taxon>
        <taxon>Spermatophyta</taxon>
        <taxon>Magnoliopsida</taxon>
        <taxon>eudicotyledons</taxon>
        <taxon>Gunneridae</taxon>
        <taxon>Pentapetalae</taxon>
        <taxon>rosids</taxon>
        <taxon>malvids</taxon>
        <taxon>Sapindales</taxon>
        <taxon>Sapindaceae</taxon>
        <taxon>Hippocastanoideae</taxon>
        <taxon>Acereae</taxon>
        <taxon>Acer</taxon>
    </lineage>
</organism>
<protein>
    <submittedName>
        <fullName evidence="2">Uncharacterized protein</fullName>
    </submittedName>
</protein>
<evidence type="ECO:0000256" key="1">
    <source>
        <dbReference type="SAM" id="MobiDB-lite"/>
    </source>
</evidence>
<proteinExistence type="predicted"/>
<keyword evidence="3" id="KW-1185">Reference proteome</keyword>
<feature type="region of interest" description="Disordered" evidence="1">
    <location>
        <begin position="139"/>
        <end position="162"/>
    </location>
</feature>
<gene>
    <name evidence="2" type="ORF">EZV62_024163</name>
</gene>
<dbReference type="AlphaFoldDB" id="A0A5C7H4I9"/>